<reference evidence="1" key="1">
    <citation type="submission" date="2018-06" db="EMBL/GenBank/DDBJ databases">
        <authorList>
            <person name="Zhirakovskaya E."/>
        </authorList>
    </citation>
    <scope>NUCLEOTIDE SEQUENCE</scope>
</reference>
<sequence length="321" mass="35428">MNIIKKYHLLVIAVVVFFAGYANPGKASLLQLTHNPLFLDQSVPPAIAVTLDDSGSMFWSFMGPSGESGTDFTDPTLNTLYFNPSITYSPPLRADGSQMPNSTATAAWVDGYPNNMNDTVDLSQDYIAIRRIVYNRFNDNVGIGFVNTQETAVADINALHQNDHPNWPGTPAYYSVPDGFDASGDANSWATVNVTGADLANFANWYSYYNSRAKLSRAAISRAFSGFGPNFKIAWQELNRLTAFSPLAKFETTHRADFFNWLFRSPTAGRTPLRNAFHRAGELFELDASYWSADFNTNLSCQQNFHIAISDGGWNGGFTGT</sequence>
<gene>
    <name evidence="1" type="ORF">MNBD_GAMMA02-921</name>
</gene>
<name>A0A3B0W549_9ZZZZ</name>
<evidence type="ECO:0000313" key="1">
    <source>
        <dbReference type="EMBL" id="VAW45847.1"/>
    </source>
</evidence>
<feature type="non-terminal residue" evidence="1">
    <location>
        <position position="321"/>
    </location>
</feature>
<dbReference type="AlphaFoldDB" id="A0A3B0W549"/>
<dbReference type="EMBL" id="UOFA01000236">
    <property type="protein sequence ID" value="VAW45847.1"/>
    <property type="molecule type" value="Genomic_DNA"/>
</dbReference>
<organism evidence="1">
    <name type="scientific">hydrothermal vent metagenome</name>
    <dbReference type="NCBI Taxonomy" id="652676"/>
    <lineage>
        <taxon>unclassified sequences</taxon>
        <taxon>metagenomes</taxon>
        <taxon>ecological metagenomes</taxon>
    </lineage>
</organism>
<accession>A0A3B0W549</accession>
<protein>
    <submittedName>
        <fullName evidence="1">Type IV fimbrial biogenesis protein PilY1</fullName>
    </submittedName>
</protein>
<proteinExistence type="predicted"/>